<evidence type="ECO:0000313" key="2">
    <source>
        <dbReference type="Proteomes" id="UP001526446"/>
    </source>
</evidence>
<organism evidence="1 2">
    <name type="scientific">Acetobacter farinalis</name>
    <dbReference type="NCBI Taxonomy" id="1260984"/>
    <lineage>
        <taxon>Bacteria</taxon>
        <taxon>Pseudomonadati</taxon>
        <taxon>Pseudomonadota</taxon>
        <taxon>Alphaproteobacteria</taxon>
        <taxon>Acetobacterales</taxon>
        <taxon>Acetobacteraceae</taxon>
        <taxon>Acetobacter</taxon>
    </lineage>
</organism>
<protein>
    <recommendedName>
        <fullName evidence="3">GMP reductase</fullName>
    </recommendedName>
</protein>
<dbReference type="InterPro" id="IPR015421">
    <property type="entry name" value="PyrdxlP-dep_Trfase_major"/>
</dbReference>
<keyword evidence="2" id="KW-1185">Reference proteome</keyword>
<dbReference type="EMBL" id="JAPIUX010000002">
    <property type="protein sequence ID" value="MCX2560490.1"/>
    <property type="molecule type" value="Genomic_DNA"/>
</dbReference>
<dbReference type="InterPro" id="IPR015424">
    <property type="entry name" value="PyrdxlP-dep_Trfase"/>
</dbReference>
<dbReference type="RefSeq" id="WP_242007192.1">
    <property type="nucleotide sequence ID" value="NZ_JAPIUX010000002.1"/>
</dbReference>
<sequence length="723" mass="77427">MFARNLTETLLHVLDRPELRLLAAECRIVLDPSVAHPFHVRGGGQIVLGAPCLGERRVVAFHLRHALELAVLSGHETPDLAQAVKISFSAARTAARFWMLDAPAGLPAPEAWVRACASRTPPAREDLPQLFAVLRPLLTVLDGRADEALWADVHMWLVQAWPLIGPVEALMAEGGDARLTIDARTGLNHYGCSHRPRPWAVTFASSTASSLSERGFGGGEMARIALARAVVEGRAPQMLQDLALEVRGFLASWYGLLGPDHVVLASSGTDCALGVLALSILQGQPVTTVLTAPEETGSGVPLASHGRHFAQETALGASVCKGDLVAGFPDDTRCLTLPLRDEHGRLLPDAEVMAACAEYIRTELAQGRRVLLHVLDLSKTGLLAPDLDALATLCAAYPGQVDVVVDACQARVMPERVQAYLAHGWAVMVTGSKFFTGPPFCGALLLPECWKKRLDQGALPEGLAAYANQCEWPASLACRGLAAGFNHGLLLRWRAAQAEMAALGAIPPRLVAERLNRFLAAVTQGIEENADLQFLPQPAPQRVVLPEDWDRQQTILSFLVRAPEGRAGMVPLDLARCRKLYQWLNADVSPYVPQNRKALAALLCHIGQPVSVPCREAAGGVAGALRISAGARLVSGEPSHEGLDATARMSREIQDALRVLEKISLILAHWDAIAQADPLPSYAPCGAFEEGGDESLWSQGSGPEPKRPDVVRRAISALALGGS</sequence>
<accession>A0ABT3Q5D1</accession>
<evidence type="ECO:0000313" key="1">
    <source>
        <dbReference type="EMBL" id="MCX2560490.1"/>
    </source>
</evidence>
<name>A0ABT3Q5D1_9PROT</name>
<dbReference type="Gene3D" id="3.40.640.10">
    <property type="entry name" value="Type I PLP-dependent aspartate aminotransferase-like (Major domain)"/>
    <property type="match status" value="1"/>
</dbReference>
<reference evidence="1 2" key="1">
    <citation type="submission" date="2022-11" db="EMBL/GenBank/DDBJ databases">
        <title>Genome sequencing of Acetobacter type strain.</title>
        <authorList>
            <person name="Heo J."/>
            <person name="Lee D."/>
            <person name="Han B.-H."/>
            <person name="Hong S.-B."/>
            <person name="Kwon S.-W."/>
        </authorList>
    </citation>
    <scope>NUCLEOTIDE SEQUENCE [LARGE SCALE GENOMIC DNA]</scope>
    <source>
        <strain evidence="1 2">KACC 21251</strain>
    </source>
</reference>
<gene>
    <name evidence="1" type="ORF">OQ252_03590</name>
</gene>
<dbReference type="Proteomes" id="UP001526446">
    <property type="component" value="Unassembled WGS sequence"/>
</dbReference>
<evidence type="ECO:0008006" key="3">
    <source>
        <dbReference type="Google" id="ProtNLM"/>
    </source>
</evidence>
<proteinExistence type="predicted"/>
<comment type="caution">
    <text evidence="1">The sequence shown here is derived from an EMBL/GenBank/DDBJ whole genome shotgun (WGS) entry which is preliminary data.</text>
</comment>
<dbReference type="SUPFAM" id="SSF53383">
    <property type="entry name" value="PLP-dependent transferases"/>
    <property type="match status" value="1"/>
</dbReference>